<dbReference type="InterPro" id="IPR013189">
    <property type="entry name" value="Glyco_hydro_32_C"/>
</dbReference>
<name>A0AAD4JDJ4_PERFH</name>
<dbReference type="InterPro" id="IPR013148">
    <property type="entry name" value="Glyco_hydro_32_N"/>
</dbReference>
<dbReference type="GO" id="GO:0005975">
    <property type="term" value="P:carbohydrate metabolic process"/>
    <property type="evidence" value="ECO:0007669"/>
    <property type="project" value="InterPro"/>
</dbReference>
<dbReference type="InterPro" id="IPR023296">
    <property type="entry name" value="Glyco_hydro_beta-prop_sf"/>
</dbReference>
<comment type="caution">
    <text evidence="7">The sequence shown here is derived from an EMBL/GenBank/DDBJ whole genome shotgun (WGS) entry which is preliminary data.</text>
</comment>
<dbReference type="InterPro" id="IPR050551">
    <property type="entry name" value="Fructan_Metab_Enzymes"/>
</dbReference>
<evidence type="ECO:0000259" key="5">
    <source>
        <dbReference type="Pfam" id="PF00251"/>
    </source>
</evidence>
<dbReference type="Pfam" id="PF08244">
    <property type="entry name" value="Glyco_hydro_32C"/>
    <property type="match status" value="1"/>
</dbReference>
<evidence type="ECO:0000256" key="4">
    <source>
        <dbReference type="RuleBase" id="RU362110"/>
    </source>
</evidence>
<dbReference type="CDD" id="cd18624">
    <property type="entry name" value="GH32_Fruct1-like"/>
    <property type="match status" value="1"/>
</dbReference>
<keyword evidence="8" id="KW-1185">Reference proteome</keyword>
<dbReference type="EMBL" id="SDAM02000091">
    <property type="protein sequence ID" value="KAH6831135.1"/>
    <property type="molecule type" value="Genomic_DNA"/>
</dbReference>
<evidence type="ECO:0000256" key="2">
    <source>
        <dbReference type="ARBA" id="ARBA00022801"/>
    </source>
</evidence>
<evidence type="ECO:0000256" key="3">
    <source>
        <dbReference type="ARBA" id="ARBA00023295"/>
    </source>
</evidence>
<feature type="domain" description="Glycosyl hydrolase family 32 N-terminal" evidence="5">
    <location>
        <begin position="44"/>
        <end position="362"/>
    </location>
</feature>
<dbReference type="SUPFAM" id="SSF49899">
    <property type="entry name" value="Concanavalin A-like lectins/glucanases"/>
    <property type="match status" value="1"/>
</dbReference>
<keyword evidence="2 4" id="KW-0378">Hydrolase</keyword>
<evidence type="ECO:0000313" key="7">
    <source>
        <dbReference type="EMBL" id="KAH6831135.1"/>
    </source>
</evidence>
<dbReference type="SMART" id="SM00640">
    <property type="entry name" value="Glyco_32"/>
    <property type="match status" value="1"/>
</dbReference>
<protein>
    <submittedName>
        <fullName evidence="7">Glycosyl hydrolases family 32 protein</fullName>
    </submittedName>
</protein>
<dbReference type="Gene3D" id="2.60.120.560">
    <property type="entry name" value="Exo-inulinase, domain 1"/>
    <property type="match status" value="1"/>
</dbReference>
<dbReference type="GO" id="GO:0004553">
    <property type="term" value="F:hydrolase activity, hydrolyzing O-glycosyl compounds"/>
    <property type="evidence" value="ECO:0007669"/>
    <property type="project" value="InterPro"/>
</dbReference>
<dbReference type="Gene3D" id="2.115.10.20">
    <property type="entry name" value="Glycosyl hydrolase domain, family 43"/>
    <property type="match status" value="1"/>
</dbReference>
<dbReference type="PANTHER" id="PTHR31953">
    <property type="entry name" value="BETA-FRUCTOFURANOSIDASE, INSOLUBLE ISOENZYME CWINV1-RELATED"/>
    <property type="match status" value="1"/>
</dbReference>
<dbReference type="SUPFAM" id="SSF75005">
    <property type="entry name" value="Arabinanase/levansucrase/invertase"/>
    <property type="match status" value="1"/>
</dbReference>
<dbReference type="AlphaFoldDB" id="A0AAD4JDJ4"/>
<dbReference type="InterPro" id="IPR013320">
    <property type="entry name" value="ConA-like_dom_sf"/>
</dbReference>
<dbReference type="Proteomes" id="UP001190926">
    <property type="component" value="Unassembled WGS sequence"/>
</dbReference>
<keyword evidence="3 4" id="KW-0326">Glycosidase</keyword>
<dbReference type="Pfam" id="PF00251">
    <property type="entry name" value="Glyco_hydro_32N"/>
    <property type="match status" value="1"/>
</dbReference>
<dbReference type="InterPro" id="IPR001362">
    <property type="entry name" value="Glyco_hydro_32"/>
</dbReference>
<organism evidence="7 8">
    <name type="scientific">Perilla frutescens var. hirtella</name>
    <name type="common">Perilla citriodora</name>
    <name type="synonym">Perilla setoyensis</name>
    <dbReference type="NCBI Taxonomy" id="608512"/>
    <lineage>
        <taxon>Eukaryota</taxon>
        <taxon>Viridiplantae</taxon>
        <taxon>Streptophyta</taxon>
        <taxon>Embryophyta</taxon>
        <taxon>Tracheophyta</taxon>
        <taxon>Spermatophyta</taxon>
        <taxon>Magnoliopsida</taxon>
        <taxon>eudicotyledons</taxon>
        <taxon>Gunneridae</taxon>
        <taxon>Pentapetalae</taxon>
        <taxon>asterids</taxon>
        <taxon>lamiids</taxon>
        <taxon>Lamiales</taxon>
        <taxon>Lamiaceae</taxon>
        <taxon>Nepetoideae</taxon>
        <taxon>Elsholtzieae</taxon>
        <taxon>Perilla</taxon>
    </lineage>
</organism>
<accession>A0AAD4JDJ4</accession>
<sequence length="569" mass="64269">MEKYVIWVVILQAILIGYAIKNGYFGKEKNIIEENKQTYRTGFHFQPPKNWMNGPMYYNGVYHFFYQYNPYGATWGNISWAHSVSYNLIDWIHVDPALTPTELYDVGGCWSGSVTILPGDNVPVILYTGISAGNEEVQNLAMPRDTSDPFLREWVKSRHNPLLTPGTDIHPRSFRDPTTAWQKKPDNTWAILIGTQIDGYGAAILYKSRDFISWSRGDKPLHKSNGTGMWECPDFYPVSSVGGGDGLDTSANGADVRHVLKASFNACDYYIFGTYDSTTNEFSVVGVDFMDDRVQLRYDYGIFYGSKTFYDEAKKRRVLWAWVLEGDGEAEAGAVERGWYGLQALPRSVLLDEDKKQLIQWPIEEVERLRDRKVTLENKEIESGGLLEIAGITASQADVEVSFRVPNLDGVELMDERWLDPRLLCSQNNASVKGVFGPFGLLVLASEDLTEQTAIFFRIFKGREEHVVLMCSDQSRSSLKTHVKEEIFGSFLRVDPNEEISLRTLIDHSIVESFGGKGKSCITARVYPALAISEKSHLYVFNNGAKSVRVSSLSAWSMKNARFSQLLDL</sequence>
<proteinExistence type="inferred from homology"/>
<feature type="domain" description="Glycosyl hydrolase family 32 C-terminal" evidence="6">
    <location>
        <begin position="365"/>
        <end position="557"/>
    </location>
</feature>
<reference evidence="7 8" key="1">
    <citation type="journal article" date="2021" name="Nat. Commun.">
        <title>Incipient diploidization of the medicinal plant Perilla within 10,000 years.</title>
        <authorList>
            <person name="Zhang Y."/>
            <person name="Shen Q."/>
            <person name="Leng L."/>
            <person name="Zhang D."/>
            <person name="Chen S."/>
            <person name="Shi Y."/>
            <person name="Ning Z."/>
            <person name="Chen S."/>
        </authorList>
    </citation>
    <scope>NUCLEOTIDE SEQUENCE [LARGE SCALE GENOMIC DNA]</scope>
    <source>
        <strain evidence="8">cv. PC099</strain>
    </source>
</reference>
<comment type="similarity">
    <text evidence="1 4">Belongs to the glycosyl hydrolase 32 family.</text>
</comment>
<evidence type="ECO:0000259" key="6">
    <source>
        <dbReference type="Pfam" id="PF08244"/>
    </source>
</evidence>
<evidence type="ECO:0000256" key="1">
    <source>
        <dbReference type="ARBA" id="ARBA00009902"/>
    </source>
</evidence>
<evidence type="ECO:0000313" key="8">
    <source>
        <dbReference type="Proteomes" id="UP001190926"/>
    </source>
</evidence>
<dbReference type="FunFam" id="2.60.120.560:FF:000002">
    <property type="entry name" value="Beta-fructofuranosidase, insoluble isoenzyme CWINV1"/>
    <property type="match status" value="1"/>
</dbReference>
<gene>
    <name evidence="7" type="ORF">C2S53_009330</name>
</gene>